<keyword evidence="2" id="KW-1185">Reference proteome</keyword>
<sequence length="113" mass="12914">MGAKRKSVILEDFIPCKKQLRVAVKTIKKIVIENDDDEDDEKSQCSSVGSNDPVYEVIYLDEEDEVESTSKGDNDVRCDELSKGIIYHSYLRSLRKRDSPKLTNKNKKDNVFG</sequence>
<accession>A0A2U1NT45</accession>
<evidence type="ECO:0000313" key="2">
    <source>
        <dbReference type="Proteomes" id="UP000245207"/>
    </source>
</evidence>
<organism evidence="1 2">
    <name type="scientific">Artemisia annua</name>
    <name type="common">Sweet wormwood</name>
    <dbReference type="NCBI Taxonomy" id="35608"/>
    <lineage>
        <taxon>Eukaryota</taxon>
        <taxon>Viridiplantae</taxon>
        <taxon>Streptophyta</taxon>
        <taxon>Embryophyta</taxon>
        <taxon>Tracheophyta</taxon>
        <taxon>Spermatophyta</taxon>
        <taxon>Magnoliopsida</taxon>
        <taxon>eudicotyledons</taxon>
        <taxon>Gunneridae</taxon>
        <taxon>Pentapetalae</taxon>
        <taxon>asterids</taxon>
        <taxon>campanulids</taxon>
        <taxon>Asterales</taxon>
        <taxon>Asteraceae</taxon>
        <taxon>Asteroideae</taxon>
        <taxon>Anthemideae</taxon>
        <taxon>Artemisiinae</taxon>
        <taxon>Artemisia</taxon>
    </lineage>
</organism>
<reference evidence="1 2" key="1">
    <citation type="journal article" date="2018" name="Mol. Plant">
        <title>The genome of Artemisia annua provides insight into the evolution of Asteraceae family and artemisinin biosynthesis.</title>
        <authorList>
            <person name="Shen Q."/>
            <person name="Zhang L."/>
            <person name="Liao Z."/>
            <person name="Wang S."/>
            <person name="Yan T."/>
            <person name="Shi P."/>
            <person name="Liu M."/>
            <person name="Fu X."/>
            <person name="Pan Q."/>
            <person name="Wang Y."/>
            <person name="Lv Z."/>
            <person name="Lu X."/>
            <person name="Zhang F."/>
            <person name="Jiang W."/>
            <person name="Ma Y."/>
            <person name="Chen M."/>
            <person name="Hao X."/>
            <person name="Li L."/>
            <person name="Tang Y."/>
            <person name="Lv G."/>
            <person name="Zhou Y."/>
            <person name="Sun X."/>
            <person name="Brodelius P.E."/>
            <person name="Rose J.K.C."/>
            <person name="Tang K."/>
        </authorList>
    </citation>
    <scope>NUCLEOTIDE SEQUENCE [LARGE SCALE GENOMIC DNA]</scope>
    <source>
        <strain evidence="2">cv. Huhao1</strain>
        <tissue evidence="1">Leaf</tissue>
    </source>
</reference>
<name>A0A2U1NT45_ARTAN</name>
<gene>
    <name evidence="1" type="ORF">CTI12_AA234830</name>
</gene>
<evidence type="ECO:0000313" key="1">
    <source>
        <dbReference type="EMBL" id="PWA76699.1"/>
    </source>
</evidence>
<dbReference type="Proteomes" id="UP000245207">
    <property type="component" value="Unassembled WGS sequence"/>
</dbReference>
<comment type="caution">
    <text evidence="1">The sequence shown here is derived from an EMBL/GenBank/DDBJ whole genome shotgun (WGS) entry which is preliminary data.</text>
</comment>
<protein>
    <submittedName>
        <fullName evidence="1">Uncharacterized protein</fullName>
    </submittedName>
</protein>
<dbReference type="EMBL" id="PKPP01002233">
    <property type="protein sequence ID" value="PWA76699.1"/>
    <property type="molecule type" value="Genomic_DNA"/>
</dbReference>
<dbReference type="AlphaFoldDB" id="A0A2U1NT45"/>
<proteinExistence type="predicted"/>